<sequence length="132" mass="14755">MIRPKQTALRVAREASQSHSRSLQGAVRAISVGTVTSSSVLRPVVSLNARAIEGPRRQQRFYASETPTDRKPLFTKILIANRGEIACRVIRTAKKLGIKTVAVYSEVDHNAYMSKRPMKLIVSVLRRLLRAM</sequence>
<evidence type="ECO:0000256" key="3">
    <source>
        <dbReference type="ARBA" id="ARBA00022840"/>
    </source>
</evidence>
<evidence type="ECO:0000259" key="5">
    <source>
        <dbReference type="PROSITE" id="PS50979"/>
    </source>
</evidence>
<dbReference type="GO" id="GO:0005524">
    <property type="term" value="F:ATP binding"/>
    <property type="evidence" value="ECO:0007669"/>
    <property type="project" value="UniProtKB-KW"/>
</dbReference>
<comment type="caution">
    <text evidence="6">The sequence shown here is derived from an EMBL/GenBank/DDBJ whole genome shotgun (WGS) entry which is preliminary data.</text>
</comment>
<accession>A0A9P6DVL4</accession>
<keyword evidence="1" id="KW-0436">Ligase</keyword>
<dbReference type="GO" id="GO:0016874">
    <property type="term" value="F:ligase activity"/>
    <property type="evidence" value="ECO:0007669"/>
    <property type="project" value="UniProtKB-KW"/>
</dbReference>
<keyword evidence="7" id="KW-1185">Reference proteome</keyword>
<dbReference type="InterPro" id="IPR050856">
    <property type="entry name" value="Biotin_carboxylase_complex"/>
</dbReference>
<reference evidence="6" key="1">
    <citation type="journal article" date="2020" name="Nat. Commun.">
        <title>Large-scale genome sequencing of mycorrhizal fungi provides insights into the early evolution of symbiotic traits.</title>
        <authorList>
            <person name="Miyauchi S."/>
            <person name="Kiss E."/>
            <person name="Kuo A."/>
            <person name="Drula E."/>
            <person name="Kohler A."/>
            <person name="Sanchez-Garcia M."/>
            <person name="Morin E."/>
            <person name="Andreopoulos B."/>
            <person name="Barry K.W."/>
            <person name="Bonito G."/>
            <person name="Buee M."/>
            <person name="Carver A."/>
            <person name="Chen C."/>
            <person name="Cichocki N."/>
            <person name="Clum A."/>
            <person name="Culley D."/>
            <person name="Crous P.W."/>
            <person name="Fauchery L."/>
            <person name="Girlanda M."/>
            <person name="Hayes R.D."/>
            <person name="Keri Z."/>
            <person name="LaButti K."/>
            <person name="Lipzen A."/>
            <person name="Lombard V."/>
            <person name="Magnuson J."/>
            <person name="Maillard F."/>
            <person name="Murat C."/>
            <person name="Nolan M."/>
            <person name="Ohm R.A."/>
            <person name="Pangilinan J."/>
            <person name="Pereira M.F."/>
            <person name="Perotto S."/>
            <person name="Peter M."/>
            <person name="Pfister S."/>
            <person name="Riley R."/>
            <person name="Sitrit Y."/>
            <person name="Stielow J.B."/>
            <person name="Szollosi G."/>
            <person name="Zifcakova L."/>
            <person name="Stursova M."/>
            <person name="Spatafora J.W."/>
            <person name="Tedersoo L."/>
            <person name="Vaario L.M."/>
            <person name="Yamada A."/>
            <person name="Yan M."/>
            <person name="Wang P."/>
            <person name="Xu J."/>
            <person name="Bruns T."/>
            <person name="Baldrian P."/>
            <person name="Vilgalys R."/>
            <person name="Dunand C."/>
            <person name="Henrissat B."/>
            <person name="Grigoriev I.V."/>
            <person name="Hibbett D."/>
            <person name="Nagy L.G."/>
            <person name="Martin F.M."/>
        </authorList>
    </citation>
    <scope>NUCLEOTIDE SEQUENCE</scope>
    <source>
        <strain evidence="6">UP504</strain>
    </source>
</reference>
<dbReference type="Proteomes" id="UP000886523">
    <property type="component" value="Unassembled WGS sequence"/>
</dbReference>
<name>A0A9P6DVL4_9AGAM</name>
<evidence type="ECO:0000313" key="6">
    <source>
        <dbReference type="EMBL" id="KAF9516531.1"/>
    </source>
</evidence>
<organism evidence="6 7">
    <name type="scientific">Hydnum rufescens UP504</name>
    <dbReference type="NCBI Taxonomy" id="1448309"/>
    <lineage>
        <taxon>Eukaryota</taxon>
        <taxon>Fungi</taxon>
        <taxon>Dikarya</taxon>
        <taxon>Basidiomycota</taxon>
        <taxon>Agaricomycotina</taxon>
        <taxon>Agaricomycetes</taxon>
        <taxon>Cantharellales</taxon>
        <taxon>Hydnaceae</taxon>
        <taxon>Hydnum</taxon>
    </lineage>
</organism>
<dbReference type="InterPro" id="IPR011764">
    <property type="entry name" value="Biotin_carboxylation_dom"/>
</dbReference>
<dbReference type="EMBL" id="MU128938">
    <property type="protein sequence ID" value="KAF9516531.1"/>
    <property type="molecule type" value="Genomic_DNA"/>
</dbReference>
<keyword evidence="4" id="KW-0092">Biotin</keyword>
<dbReference type="PROSITE" id="PS50979">
    <property type="entry name" value="BC"/>
    <property type="match status" value="1"/>
</dbReference>
<dbReference type="Gene3D" id="3.40.50.20">
    <property type="match status" value="1"/>
</dbReference>
<keyword evidence="2" id="KW-0547">Nucleotide-binding</keyword>
<evidence type="ECO:0000313" key="7">
    <source>
        <dbReference type="Proteomes" id="UP000886523"/>
    </source>
</evidence>
<dbReference type="PANTHER" id="PTHR18866">
    <property type="entry name" value="CARBOXYLASE:PYRUVATE/ACETYL-COA/PROPIONYL-COA CARBOXYLASE"/>
    <property type="match status" value="1"/>
</dbReference>
<dbReference type="SUPFAM" id="SSF52440">
    <property type="entry name" value="PreATP-grasp domain"/>
    <property type="match status" value="1"/>
</dbReference>
<dbReference type="Pfam" id="PF00289">
    <property type="entry name" value="Biotin_carb_N"/>
    <property type="match status" value="1"/>
</dbReference>
<keyword evidence="3" id="KW-0067">ATP-binding</keyword>
<protein>
    <recommendedName>
        <fullName evidence="5">Biotin carboxylation domain-containing protein</fullName>
    </recommendedName>
</protein>
<dbReference type="InterPro" id="IPR005481">
    <property type="entry name" value="BC-like_N"/>
</dbReference>
<dbReference type="AlphaFoldDB" id="A0A9P6DVL4"/>
<dbReference type="PANTHER" id="PTHR18866:SF33">
    <property type="entry name" value="METHYLCROTONOYL-COA CARBOXYLASE SUBUNIT ALPHA, MITOCHONDRIAL-RELATED"/>
    <property type="match status" value="1"/>
</dbReference>
<dbReference type="OrthoDB" id="196847at2759"/>
<proteinExistence type="predicted"/>
<evidence type="ECO:0000256" key="4">
    <source>
        <dbReference type="ARBA" id="ARBA00023267"/>
    </source>
</evidence>
<dbReference type="InterPro" id="IPR016185">
    <property type="entry name" value="PreATP-grasp_dom_sf"/>
</dbReference>
<evidence type="ECO:0000256" key="1">
    <source>
        <dbReference type="ARBA" id="ARBA00022598"/>
    </source>
</evidence>
<evidence type="ECO:0000256" key="2">
    <source>
        <dbReference type="ARBA" id="ARBA00022741"/>
    </source>
</evidence>
<gene>
    <name evidence="6" type="ORF">BS47DRAFT_652257</name>
</gene>
<feature type="domain" description="Biotin carboxylation" evidence="5">
    <location>
        <begin position="73"/>
        <end position="132"/>
    </location>
</feature>